<protein>
    <submittedName>
        <fullName evidence="1">Uncharacterized protein</fullName>
    </submittedName>
</protein>
<organism evidence="1">
    <name type="scientific">marine metagenome</name>
    <dbReference type="NCBI Taxonomy" id="408172"/>
    <lineage>
        <taxon>unclassified sequences</taxon>
        <taxon>metagenomes</taxon>
        <taxon>ecological metagenomes</taxon>
    </lineage>
</organism>
<feature type="non-terminal residue" evidence="1">
    <location>
        <position position="1"/>
    </location>
</feature>
<dbReference type="AlphaFoldDB" id="A0A382SXC5"/>
<dbReference type="EMBL" id="UINC01132048">
    <property type="protein sequence ID" value="SVD14115.1"/>
    <property type="molecule type" value="Genomic_DNA"/>
</dbReference>
<name>A0A382SXC5_9ZZZZ</name>
<reference evidence="1" key="1">
    <citation type="submission" date="2018-05" db="EMBL/GenBank/DDBJ databases">
        <authorList>
            <person name="Lanie J.A."/>
            <person name="Ng W.-L."/>
            <person name="Kazmierczak K.M."/>
            <person name="Andrzejewski T.M."/>
            <person name="Davidsen T.M."/>
            <person name="Wayne K.J."/>
            <person name="Tettelin H."/>
            <person name="Glass J.I."/>
            <person name="Rusch D."/>
            <person name="Podicherti R."/>
            <person name="Tsui H.-C.T."/>
            <person name="Winkler M.E."/>
        </authorList>
    </citation>
    <scope>NUCLEOTIDE SEQUENCE</scope>
</reference>
<gene>
    <name evidence="1" type="ORF">METZ01_LOCUS366969</name>
</gene>
<evidence type="ECO:0000313" key="1">
    <source>
        <dbReference type="EMBL" id="SVD14115.1"/>
    </source>
</evidence>
<proteinExistence type="predicted"/>
<accession>A0A382SXC5</accession>
<sequence>AIREKGNILPEEQKYKEIINRSSEARKRGKYQFPFFSRLLILMRGLTEMVIMEIQRKKRMPFVCQAGVSLIEMNEYGELFPCETLDTLIKDEETLRHADFNESWMGNVRDHNYDIKQVMGTAQARRVTSFIQNEGCACTFECAIGASLVFKPTNILRMQFQKIKSTLFGPSIDR</sequence>